<evidence type="ECO:0000256" key="1">
    <source>
        <dbReference type="SAM" id="MobiDB-lite"/>
    </source>
</evidence>
<feature type="region of interest" description="Disordered" evidence="1">
    <location>
        <begin position="1"/>
        <end position="41"/>
    </location>
</feature>
<dbReference type="EMBL" id="OR460153">
    <property type="protein sequence ID" value="WNS50076.1"/>
    <property type="molecule type" value="mRNA"/>
</dbReference>
<name>A0AA96S1R1_HALDU</name>
<sequence>MGSICSCRRRADAKEQRPPSSPPGGIRFAEPIPMPESPPPTGMIYLTYQELPFTAEELRVALMTGPFRPRGRGEGADATVSKLALKSKPFRPRQVYRSRLG</sequence>
<reference evidence="2" key="1">
    <citation type="submission" date="2023-08" db="EMBL/GenBank/DDBJ databases">
        <authorList>
            <person name="Adameyko K."/>
            <person name="Kravchuk O."/>
            <person name="Lyupina Y."/>
        </authorList>
    </citation>
    <scope>NUCLEOTIDE SEQUENCE</scope>
</reference>
<proteinExistence type="evidence at transcript level"/>
<accession>A0AA96S1R1</accession>
<organism evidence="2">
    <name type="scientific">Halisarca dujardinii</name>
    <name type="common">Dujardin's slime sponge</name>
    <dbReference type="NCBI Taxonomy" id="2583056"/>
    <lineage>
        <taxon>Eukaryota</taxon>
        <taxon>Metazoa</taxon>
        <taxon>Porifera</taxon>
        <taxon>Demospongiae</taxon>
        <taxon>Verongimorpha</taxon>
        <taxon>Chondrillida</taxon>
        <taxon>Halisarcidae</taxon>
        <taxon>Halisarca</taxon>
    </lineage>
</organism>
<dbReference type="AlphaFoldDB" id="A0AA96S1R1"/>
<evidence type="ECO:0000313" key="2">
    <source>
        <dbReference type="EMBL" id="WNS50076.1"/>
    </source>
</evidence>
<feature type="compositionally biased region" description="Pro residues" evidence="1">
    <location>
        <begin position="32"/>
        <end position="41"/>
    </location>
</feature>
<protein>
    <submittedName>
        <fullName evidence="2">Uncharacterized protein 14</fullName>
    </submittedName>
</protein>